<feature type="transmembrane region" description="Helical" evidence="8">
    <location>
        <begin position="41"/>
        <end position="62"/>
    </location>
</feature>
<dbReference type="InterPro" id="IPR005828">
    <property type="entry name" value="MFS_sugar_transport-like"/>
</dbReference>
<keyword evidence="5 8" id="KW-1133">Transmembrane helix</keyword>
<organism evidence="10 11">
    <name type="scientific">Aspergillus pseudoustus</name>
    <dbReference type="NCBI Taxonomy" id="1810923"/>
    <lineage>
        <taxon>Eukaryota</taxon>
        <taxon>Fungi</taxon>
        <taxon>Dikarya</taxon>
        <taxon>Ascomycota</taxon>
        <taxon>Pezizomycotina</taxon>
        <taxon>Eurotiomycetes</taxon>
        <taxon>Eurotiomycetidae</taxon>
        <taxon>Eurotiales</taxon>
        <taxon>Aspergillaceae</taxon>
        <taxon>Aspergillus</taxon>
        <taxon>Aspergillus subgen. Nidulantes</taxon>
    </lineage>
</organism>
<evidence type="ECO:0000256" key="3">
    <source>
        <dbReference type="ARBA" id="ARBA00022448"/>
    </source>
</evidence>
<dbReference type="PROSITE" id="PS50850">
    <property type="entry name" value="MFS"/>
    <property type="match status" value="1"/>
</dbReference>
<dbReference type="PROSITE" id="PS00216">
    <property type="entry name" value="SUGAR_TRANSPORT_1"/>
    <property type="match status" value="2"/>
</dbReference>
<feature type="transmembrane region" description="Helical" evidence="8">
    <location>
        <begin position="113"/>
        <end position="133"/>
    </location>
</feature>
<dbReference type="InterPro" id="IPR036259">
    <property type="entry name" value="MFS_trans_sf"/>
</dbReference>
<evidence type="ECO:0000313" key="10">
    <source>
        <dbReference type="EMBL" id="KAL2839810.1"/>
    </source>
</evidence>
<dbReference type="InterPro" id="IPR003663">
    <property type="entry name" value="Sugar/inositol_transpt"/>
</dbReference>
<protein>
    <submittedName>
        <fullName evidence="10">General substrate transporter</fullName>
    </submittedName>
</protein>
<dbReference type="NCBIfam" id="TIGR00879">
    <property type="entry name" value="SP"/>
    <property type="match status" value="1"/>
</dbReference>
<comment type="similarity">
    <text evidence="2 7">Belongs to the major facilitator superfamily. Sugar transporter (TC 2.A.1.1) family.</text>
</comment>
<feature type="transmembrane region" description="Helical" evidence="8">
    <location>
        <begin position="200"/>
        <end position="221"/>
    </location>
</feature>
<name>A0ABR4JII7_9EURO</name>
<feature type="transmembrane region" description="Helical" evidence="8">
    <location>
        <begin position="290"/>
        <end position="312"/>
    </location>
</feature>
<dbReference type="SUPFAM" id="SSF103473">
    <property type="entry name" value="MFS general substrate transporter"/>
    <property type="match status" value="1"/>
</dbReference>
<dbReference type="Pfam" id="PF00083">
    <property type="entry name" value="Sugar_tr"/>
    <property type="match status" value="1"/>
</dbReference>
<dbReference type="InterPro" id="IPR020846">
    <property type="entry name" value="MFS_dom"/>
</dbReference>
<dbReference type="EMBL" id="JBFXLU010000128">
    <property type="protein sequence ID" value="KAL2839810.1"/>
    <property type="molecule type" value="Genomic_DNA"/>
</dbReference>
<gene>
    <name evidence="10" type="ORF">BJY01DRAFT_236968</name>
</gene>
<comment type="subcellular location">
    <subcellularLocation>
        <location evidence="1">Membrane</location>
        <topology evidence="1">Multi-pass membrane protein</topology>
    </subcellularLocation>
</comment>
<dbReference type="InterPro" id="IPR005829">
    <property type="entry name" value="Sugar_transporter_CS"/>
</dbReference>
<keyword evidence="11" id="KW-1185">Reference proteome</keyword>
<keyword evidence="3 7" id="KW-0813">Transport</keyword>
<evidence type="ECO:0000313" key="11">
    <source>
        <dbReference type="Proteomes" id="UP001610446"/>
    </source>
</evidence>
<keyword evidence="6 8" id="KW-0472">Membrane</keyword>
<keyword evidence="4 8" id="KW-0812">Transmembrane</keyword>
<evidence type="ECO:0000256" key="7">
    <source>
        <dbReference type="RuleBase" id="RU003346"/>
    </source>
</evidence>
<evidence type="ECO:0000256" key="8">
    <source>
        <dbReference type="SAM" id="Phobius"/>
    </source>
</evidence>
<feature type="transmembrane region" description="Helical" evidence="8">
    <location>
        <begin position="391"/>
        <end position="413"/>
    </location>
</feature>
<dbReference type="PANTHER" id="PTHR48022">
    <property type="entry name" value="PLASTIDIC GLUCOSE TRANSPORTER 4"/>
    <property type="match status" value="1"/>
</dbReference>
<reference evidence="10 11" key="1">
    <citation type="submission" date="2024-07" db="EMBL/GenBank/DDBJ databases">
        <title>Section-level genome sequencing and comparative genomics of Aspergillus sections Usti and Cavernicolus.</title>
        <authorList>
            <consortium name="Lawrence Berkeley National Laboratory"/>
            <person name="Nybo J.L."/>
            <person name="Vesth T.C."/>
            <person name="Theobald S."/>
            <person name="Frisvad J.C."/>
            <person name="Larsen T.O."/>
            <person name="Kjaerboelling I."/>
            <person name="Rothschild-Mancinelli K."/>
            <person name="Lyhne E.K."/>
            <person name="Kogle M.E."/>
            <person name="Barry K."/>
            <person name="Clum A."/>
            <person name="Na H."/>
            <person name="Ledsgaard L."/>
            <person name="Lin J."/>
            <person name="Lipzen A."/>
            <person name="Kuo A."/>
            <person name="Riley R."/>
            <person name="Mondo S."/>
            <person name="Labutti K."/>
            <person name="Haridas S."/>
            <person name="Pangalinan J."/>
            <person name="Salamov A.A."/>
            <person name="Simmons B.A."/>
            <person name="Magnuson J.K."/>
            <person name="Chen J."/>
            <person name="Drula E."/>
            <person name="Henrissat B."/>
            <person name="Wiebenga A."/>
            <person name="Lubbers R.J."/>
            <person name="Gomes A.C."/>
            <person name="Makela M.R."/>
            <person name="Stajich J."/>
            <person name="Grigoriev I.V."/>
            <person name="Mortensen U.H."/>
            <person name="De Vries R.P."/>
            <person name="Baker S.E."/>
            <person name="Andersen M.R."/>
        </authorList>
    </citation>
    <scope>NUCLEOTIDE SEQUENCE [LARGE SCALE GENOMIC DNA]</scope>
    <source>
        <strain evidence="10 11">CBS 123904</strain>
    </source>
</reference>
<dbReference type="Proteomes" id="UP001610446">
    <property type="component" value="Unassembled WGS sequence"/>
</dbReference>
<proteinExistence type="inferred from homology"/>
<sequence>MAPSKDETSLERLYGKRLVSVLPVGQTPWYRTPHLLKLNGLLLLLILSATGMGFDGSMMNGLQSLSTWTDYFDNPTSYRLGIVNAVLNVGPIIFGGITATIADRWGRRRTAQFGCLLIILSSALQGASQNLAMFAASRFLIGVAIVFCMVPSPVLVTELAYPTHRSKLTSLYFTFYFFGAIMSSCITFGTYRMSKSTWTWRIPSLLQAIIPTIQFFGIFWVPESPRWLMSKGRSEEARSILVKYHAGGDEGSSLVDFEMEDIHRHLLQEADHVSTSWTKILSSPGDKKRLVIVLYISLVSQLCGNGIISYYLPLILETVGIEDSDRQTLINGILQIYNWFVAIGGSLLVDRVGRRRLWLFAVGGMLISFIIWTTCSALYAERGSNNEGLAIGVLVLVFVFQFHYSAGITPLCLSYPVEILPFHSRQKVMGLNYIGNSLGNLFNSFVSPVALDNIGWRYYLVYVVILLQFLVVVYLFFPETKGYTLEQVSELFESGKFYTGHIRLERSDSGMAAEEDKDQVLQVNEGVKPHQKVADSKDVAEAEMIEYAR</sequence>
<evidence type="ECO:0000256" key="2">
    <source>
        <dbReference type="ARBA" id="ARBA00010992"/>
    </source>
</evidence>
<feature type="transmembrane region" description="Helical" evidence="8">
    <location>
        <begin position="433"/>
        <end position="451"/>
    </location>
</feature>
<feature type="domain" description="Major facilitator superfamily (MFS) profile" evidence="9">
    <location>
        <begin position="41"/>
        <end position="481"/>
    </location>
</feature>
<evidence type="ECO:0000256" key="5">
    <source>
        <dbReference type="ARBA" id="ARBA00022989"/>
    </source>
</evidence>
<feature type="transmembrane region" description="Helical" evidence="8">
    <location>
        <begin position="173"/>
        <end position="194"/>
    </location>
</feature>
<dbReference type="Gene3D" id="1.20.1250.20">
    <property type="entry name" value="MFS general substrate transporter like domains"/>
    <property type="match status" value="1"/>
</dbReference>
<feature type="transmembrane region" description="Helical" evidence="8">
    <location>
        <begin position="82"/>
        <end position="101"/>
    </location>
</feature>
<evidence type="ECO:0000256" key="6">
    <source>
        <dbReference type="ARBA" id="ARBA00023136"/>
    </source>
</evidence>
<accession>A0ABR4JII7</accession>
<comment type="caution">
    <text evidence="10">The sequence shown here is derived from an EMBL/GenBank/DDBJ whole genome shotgun (WGS) entry which is preliminary data.</text>
</comment>
<feature type="transmembrane region" description="Helical" evidence="8">
    <location>
        <begin position="457"/>
        <end position="477"/>
    </location>
</feature>
<evidence type="ECO:0000259" key="9">
    <source>
        <dbReference type="PROSITE" id="PS50850"/>
    </source>
</evidence>
<feature type="transmembrane region" description="Helical" evidence="8">
    <location>
        <begin position="139"/>
        <end position="161"/>
    </location>
</feature>
<dbReference type="PANTHER" id="PTHR48022:SF64">
    <property type="entry name" value="MAJOR FACILITATOR SUPERFAMILY (MFS) PROFILE DOMAIN-CONTAINING PROTEIN"/>
    <property type="match status" value="1"/>
</dbReference>
<evidence type="ECO:0000256" key="1">
    <source>
        <dbReference type="ARBA" id="ARBA00004141"/>
    </source>
</evidence>
<feature type="transmembrane region" description="Helical" evidence="8">
    <location>
        <begin position="357"/>
        <end position="379"/>
    </location>
</feature>
<feature type="transmembrane region" description="Helical" evidence="8">
    <location>
        <begin position="332"/>
        <end position="350"/>
    </location>
</feature>
<evidence type="ECO:0000256" key="4">
    <source>
        <dbReference type="ARBA" id="ARBA00022692"/>
    </source>
</evidence>
<dbReference type="InterPro" id="IPR050360">
    <property type="entry name" value="MFS_Sugar_Transporters"/>
</dbReference>